<comment type="subcellular location">
    <subcellularLocation>
        <location evidence="2">Membrane</location>
        <topology evidence="2">Multi-pass membrane protein</topology>
    </subcellularLocation>
</comment>
<dbReference type="PROSITE" id="PS50113">
    <property type="entry name" value="PAC"/>
    <property type="match status" value="1"/>
</dbReference>
<feature type="transmembrane region" description="Helical" evidence="14">
    <location>
        <begin position="264"/>
        <end position="282"/>
    </location>
</feature>
<keyword evidence="6 14" id="KW-0812">Transmembrane</keyword>
<dbReference type="InterPro" id="IPR005467">
    <property type="entry name" value="His_kinase_dom"/>
</dbReference>
<dbReference type="SMART" id="SM00091">
    <property type="entry name" value="PAS"/>
    <property type="match status" value="2"/>
</dbReference>
<dbReference type="Gene3D" id="1.10.287.130">
    <property type="match status" value="1"/>
</dbReference>
<dbReference type="InterPro" id="IPR003594">
    <property type="entry name" value="HATPase_dom"/>
</dbReference>
<evidence type="ECO:0000256" key="13">
    <source>
        <dbReference type="SAM" id="Coils"/>
    </source>
</evidence>
<feature type="domain" description="PAS" evidence="16">
    <location>
        <begin position="305"/>
        <end position="375"/>
    </location>
</feature>
<evidence type="ECO:0000259" key="17">
    <source>
        <dbReference type="PROSITE" id="PS50113"/>
    </source>
</evidence>
<dbReference type="PRINTS" id="PR00344">
    <property type="entry name" value="BCTRLSENSOR"/>
</dbReference>
<dbReference type="InterPro" id="IPR035965">
    <property type="entry name" value="PAS-like_dom_sf"/>
</dbReference>
<feature type="transmembrane region" description="Helical" evidence="14">
    <location>
        <begin position="233"/>
        <end position="252"/>
    </location>
</feature>
<evidence type="ECO:0000256" key="2">
    <source>
        <dbReference type="ARBA" id="ARBA00004141"/>
    </source>
</evidence>
<dbReference type="Gene3D" id="3.30.450.20">
    <property type="entry name" value="PAS domain"/>
    <property type="match status" value="2"/>
</dbReference>
<reference evidence="18 19" key="1">
    <citation type="submission" date="2019-12" db="EMBL/GenBank/DDBJ databases">
        <title>Complete genome sequence of Pseudomonas stutzeri.</title>
        <authorList>
            <person name="Lim S.R."/>
            <person name="Kim J.H."/>
        </authorList>
    </citation>
    <scope>NUCLEOTIDE SEQUENCE [LARGE SCALE GENOMIC DNA]</scope>
    <source>
        <strain evidence="18 19">PM101005</strain>
    </source>
</reference>
<dbReference type="Pfam" id="PF02518">
    <property type="entry name" value="HATPase_c"/>
    <property type="match status" value="1"/>
</dbReference>
<keyword evidence="11" id="KW-0902">Two-component regulatory system</keyword>
<dbReference type="SMART" id="SM00387">
    <property type="entry name" value="HATPase_c"/>
    <property type="match status" value="1"/>
</dbReference>
<dbReference type="InterPro" id="IPR036097">
    <property type="entry name" value="HisK_dim/P_sf"/>
</dbReference>
<dbReference type="FunFam" id="3.30.450.20:FF:000099">
    <property type="entry name" value="Sensory box sensor histidine kinase"/>
    <property type="match status" value="1"/>
</dbReference>
<dbReference type="CDD" id="cd00130">
    <property type="entry name" value="PAS"/>
    <property type="match status" value="2"/>
</dbReference>
<dbReference type="GO" id="GO:0005524">
    <property type="term" value="F:ATP binding"/>
    <property type="evidence" value="ECO:0007669"/>
    <property type="project" value="UniProtKB-KW"/>
</dbReference>
<feature type="domain" description="PAS" evidence="16">
    <location>
        <begin position="422"/>
        <end position="492"/>
    </location>
</feature>
<dbReference type="InterPro" id="IPR013655">
    <property type="entry name" value="PAS_fold_3"/>
</dbReference>
<dbReference type="InterPro" id="IPR004358">
    <property type="entry name" value="Sig_transdc_His_kin-like_C"/>
</dbReference>
<dbReference type="SUPFAM" id="SSF47384">
    <property type="entry name" value="Homodimeric domain of signal transducing histidine kinase"/>
    <property type="match status" value="1"/>
</dbReference>
<feature type="transmembrane region" description="Helical" evidence="14">
    <location>
        <begin position="159"/>
        <end position="180"/>
    </location>
</feature>
<evidence type="ECO:0000256" key="3">
    <source>
        <dbReference type="ARBA" id="ARBA00012438"/>
    </source>
</evidence>
<keyword evidence="10 14" id="KW-1133">Transmembrane helix</keyword>
<dbReference type="Pfam" id="PF08447">
    <property type="entry name" value="PAS_3"/>
    <property type="match status" value="1"/>
</dbReference>
<evidence type="ECO:0000256" key="8">
    <source>
        <dbReference type="ARBA" id="ARBA00022777"/>
    </source>
</evidence>
<evidence type="ECO:0000313" key="18">
    <source>
        <dbReference type="EMBL" id="QGZ31381.1"/>
    </source>
</evidence>
<dbReference type="InterPro" id="IPR013656">
    <property type="entry name" value="PAS_4"/>
</dbReference>
<dbReference type="PANTHER" id="PTHR42878">
    <property type="entry name" value="TWO-COMPONENT HISTIDINE KINASE"/>
    <property type="match status" value="1"/>
</dbReference>
<feature type="transmembrane region" description="Helical" evidence="14">
    <location>
        <begin position="61"/>
        <end position="83"/>
    </location>
</feature>
<feature type="transmembrane region" description="Helical" evidence="14">
    <location>
        <begin position="192"/>
        <end position="213"/>
    </location>
</feature>
<dbReference type="InterPro" id="IPR036890">
    <property type="entry name" value="HATPase_C_sf"/>
</dbReference>
<dbReference type="InterPro" id="IPR050351">
    <property type="entry name" value="BphY/WalK/GraS-like"/>
</dbReference>
<dbReference type="GO" id="GO:0030295">
    <property type="term" value="F:protein kinase activator activity"/>
    <property type="evidence" value="ECO:0007669"/>
    <property type="project" value="TreeGrafter"/>
</dbReference>
<dbReference type="InterPro" id="IPR001610">
    <property type="entry name" value="PAC"/>
</dbReference>
<dbReference type="SUPFAM" id="SSF55874">
    <property type="entry name" value="ATPase domain of HSP90 chaperone/DNA topoisomerase II/histidine kinase"/>
    <property type="match status" value="1"/>
</dbReference>
<dbReference type="InterPro" id="IPR003661">
    <property type="entry name" value="HisK_dim/P_dom"/>
</dbReference>
<evidence type="ECO:0000256" key="6">
    <source>
        <dbReference type="ARBA" id="ARBA00022692"/>
    </source>
</evidence>
<keyword evidence="12 14" id="KW-0472">Membrane</keyword>
<evidence type="ECO:0000256" key="14">
    <source>
        <dbReference type="SAM" id="Phobius"/>
    </source>
</evidence>
<keyword evidence="9" id="KW-0067">ATP-binding</keyword>
<dbReference type="InterPro" id="IPR000014">
    <property type="entry name" value="PAS"/>
</dbReference>
<keyword evidence="7" id="KW-0547">Nucleotide-binding</keyword>
<sequence length="808" mass="90399">MDVTQLSRWASFMARMPETDRRTFSAAQITPVCAIVAAAIALVSPAYLWPEASIARSGGPLVMAPATSAGVLLAAVALILARFSHRQAARWAGRVAAAMSLSLGVTTLLSHALGRRDIGAVPAGMEAWVQWPSPTTGLGLIVINASLMLLGARHRRLRTWVEVGVALSLVVALVSLMGHAYGARWVSGRSNWGGASLATGICFIALALGTFFIQPSRGLAALYLGSSEAGRLLRRLTLAAFVGPLLLGWWVLDAYDSGLVDAAFGIAILVVFLVVLFVSFAIRQALVWHVADTERERLFALEREDREQVASVLESITDAFFAVDTQWRFTYLNHEAERLLKRSRDELIGRSLWDEFPEAVGAGFQREYQRAMEERTPVEFEEFYPPLGVWFDVRAFPSDVGLSVYFRDVTTRKRAEEKLRESEERYRVLVDMIPQHIWTTDPEGYHTYFSRRWYEFTGASLEYTWGEGWLHLLHPEDHERTRARWEHALRTGEPYAIEYRFRGADGHYCWFLGQAMPQRNAAGAIIRWIGTLTDISERKQHEQERELLLNSEREARAEADRRRIELERVTESRARLMWGFSHDVRNPLSAADGHSWLLESGRIGQLNTRQCESVQGIRRAIRTSVGLIDDLLELARAESGDLHVRLVETDVARAAREVVQDFQAQAMSVGVELHLRLPKGVQAKTDPARLRQILANLLSNTLKYAPYGQVTIEAQPRHDDGPGPGNWIALSVTDTGPGIAKDKQEMIFLEYTRLDPDAQQGAGIGLAISRRIAQRLGGDLTVESEVGHGARFTLWLPACAWQSMERES</sequence>
<evidence type="ECO:0000259" key="15">
    <source>
        <dbReference type="PROSITE" id="PS50109"/>
    </source>
</evidence>
<evidence type="ECO:0000256" key="1">
    <source>
        <dbReference type="ARBA" id="ARBA00000085"/>
    </source>
</evidence>
<dbReference type="GO" id="GO:0007234">
    <property type="term" value="P:osmosensory signaling via phosphorelay pathway"/>
    <property type="evidence" value="ECO:0007669"/>
    <property type="project" value="TreeGrafter"/>
</dbReference>
<dbReference type="InterPro" id="IPR000700">
    <property type="entry name" value="PAS-assoc_C"/>
</dbReference>
<accession>A0A6I6LYE2</accession>
<dbReference type="Pfam" id="PF08448">
    <property type="entry name" value="PAS_4"/>
    <property type="match status" value="1"/>
</dbReference>
<dbReference type="EC" id="2.7.13.3" evidence="3"/>
<organism evidence="18 19">
    <name type="scientific">Stutzerimonas stutzeri</name>
    <name type="common">Pseudomonas stutzeri</name>
    <dbReference type="NCBI Taxonomy" id="316"/>
    <lineage>
        <taxon>Bacteria</taxon>
        <taxon>Pseudomonadati</taxon>
        <taxon>Pseudomonadota</taxon>
        <taxon>Gammaproteobacteria</taxon>
        <taxon>Pseudomonadales</taxon>
        <taxon>Pseudomonadaceae</taxon>
        <taxon>Stutzerimonas</taxon>
    </lineage>
</organism>
<evidence type="ECO:0000256" key="9">
    <source>
        <dbReference type="ARBA" id="ARBA00022840"/>
    </source>
</evidence>
<protein>
    <recommendedName>
        <fullName evidence="3">histidine kinase</fullName>
        <ecNumber evidence="3">2.7.13.3</ecNumber>
    </recommendedName>
</protein>
<feature type="transmembrane region" description="Helical" evidence="14">
    <location>
        <begin position="134"/>
        <end position="152"/>
    </location>
</feature>
<dbReference type="Gene3D" id="3.30.565.10">
    <property type="entry name" value="Histidine kinase-like ATPase, C-terminal domain"/>
    <property type="match status" value="1"/>
</dbReference>
<dbReference type="PANTHER" id="PTHR42878:SF7">
    <property type="entry name" value="SENSOR HISTIDINE KINASE GLRK"/>
    <property type="match status" value="1"/>
</dbReference>
<evidence type="ECO:0000256" key="12">
    <source>
        <dbReference type="ARBA" id="ARBA00023136"/>
    </source>
</evidence>
<feature type="transmembrane region" description="Helical" evidence="14">
    <location>
        <begin position="23"/>
        <end position="49"/>
    </location>
</feature>
<feature type="coiled-coil region" evidence="13">
    <location>
        <begin position="538"/>
        <end position="569"/>
    </location>
</feature>
<dbReference type="SMART" id="SM00388">
    <property type="entry name" value="HisKA"/>
    <property type="match status" value="1"/>
</dbReference>
<gene>
    <name evidence="18" type="ORF">GQA94_15400</name>
</gene>
<proteinExistence type="predicted"/>
<dbReference type="GO" id="GO:0000155">
    <property type="term" value="F:phosphorelay sensor kinase activity"/>
    <property type="evidence" value="ECO:0007669"/>
    <property type="project" value="InterPro"/>
</dbReference>
<dbReference type="SMART" id="SM00086">
    <property type="entry name" value="PAC"/>
    <property type="match status" value="1"/>
</dbReference>
<evidence type="ECO:0000259" key="16">
    <source>
        <dbReference type="PROSITE" id="PS50112"/>
    </source>
</evidence>
<dbReference type="EMBL" id="CP046902">
    <property type="protein sequence ID" value="QGZ31381.1"/>
    <property type="molecule type" value="Genomic_DNA"/>
</dbReference>
<evidence type="ECO:0000256" key="5">
    <source>
        <dbReference type="ARBA" id="ARBA00022679"/>
    </source>
</evidence>
<name>A0A6I6LYE2_STUST</name>
<dbReference type="GO" id="GO:0016020">
    <property type="term" value="C:membrane"/>
    <property type="evidence" value="ECO:0007669"/>
    <property type="project" value="UniProtKB-SubCell"/>
</dbReference>
<dbReference type="NCBIfam" id="TIGR00229">
    <property type="entry name" value="sensory_box"/>
    <property type="match status" value="2"/>
</dbReference>
<dbReference type="SUPFAM" id="SSF55785">
    <property type="entry name" value="PYP-like sensor domain (PAS domain)"/>
    <property type="match status" value="2"/>
</dbReference>
<evidence type="ECO:0000256" key="11">
    <source>
        <dbReference type="ARBA" id="ARBA00023012"/>
    </source>
</evidence>
<keyword evidence="5" id="KW-0808">Transferase</keyword>
<dbReference type="PROSITE" id="PS50112">
    <property type="entry name" value="PAS"/>
    <property type="match status" value="2"/>
</dbReference>
<evidence type="ECO:0000256" key="10">
    <source>
        <dbReference type="ARBA" id="ARBA00022989"/>
    </source>
</evidence>
<keyword evidence="13" id="KW-0175">Coiled coil</keyword>
<feature type="transmembrane region" description="Helical" evidence="14">
    <location>
        <begin position="95"/>
        <end position="114"/>
    </location>
</feature>
<feature type="domain" description="Histidine kinase" evidence="15">
    <location>
        <begin position="579"/>
        <end position="800"/>
    </location>
</feature>
<evidence type="ECO:0000256" key="4">
    <source>
        <dbReference type="ARBA" id="ARBA00022553"/>
    </source>
</evidence>
<evidence type="ECO:0000313" key="19">
    <source>
        <dbReference type="Proteomes" id="UP000438983"/>
    </source>
</evidence>
<keyword evidence="4" id="KW-0597">Phosphoprotein</keyword>
<dbReference type="CDD" id="cd00082">
    <property type="entry name" value="HisKA"/>
    <property type="match status" value="1"/>
</dbReference>
<feature type="domain" description="PAC" evidence="17">
    <location>
        <begin position="495"/>
        <end position="547"/>
    </location>
</feature>
<dbReference type="GO" id="GO:0000156">
    <property type="term" value="F:phosphorelay response regulator activity"/>
    <property type="evidence" value="ECO:0007669"/>
    <property type="project" value="TreeGrafter"/>
</dbReference>
<dbReference type="Proteomes" id="UP000438983">
    <property type="component" value="Chromosome"/>
</dbReference>
<evidence type="ECO:0000256" key="7">
    <source>
        <dbReference type="ARBA" id="ARBA00022741"/>
    </source>
</evidence>
<dbReference type="AlphaFoldDB" id="A0A6I6LYE2"/>
<comment type="catalytic activity">
    <reaction evidence="1">
        <text>ATP + protein L-histidine = ADP + protein N-phospho-L-histidine.</text>
        <dbReference type="EC" id="2.7.13.3"/>
    </reaction>
</comment>
<dbReference type="PROSITE" id="PS50109">
    <property type="entry name" value="HIS_KIN"/>
    <property type="match status" value="1"/>
</dbReference>
<dbReference type="Pfam" id="PF00512">
    <property type="entry name" value="HisKA"/>
    <property type="match status" value="1"/>
</dbReference>
<keyword evidence="8" id="KW-0418">Kinase</keyword>